<dbReference type="SUPFAM" id="SSF52833">
    <property type="entry name" value="Thioredoxin-like"/>
    <property type="match status" value="1"/>
</dbReference>
<dbReference type="CDD" id="cd02966">
    <property type="entry name" value="TlpA_like_family"/>
    <property type="match status" value="1"/>
</dbReference>
<name>A0A6B9FGX9_9EURY</name>
<dbReference type="Gene3D" id="3.40.30.10">
    <property type="entry name" value="Glutaredoxin"/>
    <property type="match status" value="1"/>
</dbReference>
<evidence type="ECO:0000259" key="1">
    <source>
        <dbReference type="PROSITE" id="PS51352"/>
    </source>
</evidence>
<keyword evidence="3" id="KW-1185">Reference proteome</keyword>
<protein>
    <submittedName>
        <fullName evidence="2">TlpA family protein disulfide reductase</fullName>
    </submittedName>
</protein>
<dbReference type="Proteomes" id="UP000428325">
    <property type="component" value="Chromosome"/>
</dbReference>
<reference evidence="2 3" key="1">
    <citation type="submission" date="2018-12" db="EMBL/GenBank/DDBJ databases">
        <title>Complete genome sequence of Haloplanus rallus MBLA0036.</title>
        <authorList>
            <person name="Nam Y.-d."/>
            <person name="Kang J."/>
            <person name="Chung W.-H."/>
            <person name="Park Y.S."/>
        </authorList>
    </citation>
    <scope>NUCLEOTIDE SEQUENCE [LARGE SCALE GENOMIC DNA]</scope>
    <source>
        <strain evidence="2 3">MBLA0036</strain>
    </source>
</reference>
<feature type="domain" description="Thioredoxin" evidence="1">
    <location>
        <begin position="34"/>
        <end position="180"/>
    </location>
</feature>
<dbReference type="PANTHER" id="PTHR42852">
    <property type="entry name" value="THIOL:DISULFIDE INTERCHANGE PROTEIN DSBE"/>
    <property type="match status" value="1"/>
</dbReference>
<dbReference type="Pfam" id="PF08534">
    <property type="entry name" value="Redoxin"/>
    <property type="match status" value="1"/>
</dbReference>
<dbReference type="PROSITE" id="PS51352">
    <property type="entry name" value="THIOREDOXIN_2"/>
    <property type="match status" value="1"/>
</dbReference>
<dbReference type="InterPro" id="IPR013766">
    <property type="entry name" value="Thioredoxin_domain"/>
</dbReference>
<evidence type="ECO:0000313" key="3">
    <source>
        <dbReference type="Proteomes" id="UP000428325"/>
    </source>
</evidence>
<accession>A0A6B9FGX9</accession>
<dbReference type="RefSeq" id="WP_157690133.1">
    <property type="nucleotide sequence ID" value="NZ_CP034345.1"/>
</dbReference>
<dbReference type="PROSITE" id="PS51257">
    <property type="entry name" value="PROKAR_LIPOPROTEIN"/>
    <property type="match status" value="1"/>
</dbReference>
<dbReference type="AlphaFoldDB" id="A0A6B9FGX9"/>
<dbReference type="InterPro" id="IPR013740">
    <property type="entry name" value="Redoxin"/>
</dbReference>
<dbReference type="PANTHER" id="PTHR42852:SF13">
    <property type="entry name" value="PROTEIN DIPZ"/>
    <property type="match status" value="1"/>
</dbReference>
<sequence>MPSRQRRLLLGAIGTAIGGSIAGCLGGPSAGGSTDTGTDDEPLSLPSAVTRGELPDGEVRLKESGTVSLLNFFTTWCKPCQREMSEFRKLRAAYEPDQLHMVSITPEVDETLVEEFWAEYEGTWPVVIDGALEATERWNANAYPTNLLFDADGKPASGDDPEVRARTFAEFDGLVGPLVEES</sequence>
<proteinExistence type="predicted"/>
<dbReference type="GeneID" id="99247000"/>
<dbReference type="KEGG" id="hra:EI982_13160"/>
<evidence type="ECO:0000313" key="2">
    <source>
        <dbReference type="EMBL" id="QGX95673.1"/>
    </source>
</evidence>
<dbReference type="InterPro" id="IPR036249">
    <property type="entry name" value="Thioredoxin-like_sf"/>
</dbReference>
<organism evidence="2 3">
    <name type="scientific">Haloplanus rallus</name>
    <dbReference type="NCBI Taxonomy" id="1816183"/>
    <lineage>
        <taxon>Archaea</taxon>
        <taxon>Methanobacteriati</taxon>
        <taxon>Methanobacteriota</taxon>
        <taxon>Stenosarchaea group</taxon>
        <taxon>Halobacteria</taxon>
        <taxon>Halobacteriales</taxon>
        <taxon>Haloferacaceae</taxon>
        <taxon>Haloplanus</taxon>
    </lineage>
</organism>
<dbReference type="OrthoDB" id="115386at2157"/>
<dbReference type="EMBL" id="CP034345">
    <property type="protein sequence ID" value="QGX95673.1"/>
    <property type="molecule type" value="Genomic_DNA"/>
</dbReference>
<dbReference type="GO" id="GO:0016491">
    <property type="term" value="F:oxidoreductase activity"/>
    <property type="evidence" value="ECO:0007669"/>
    <property type="project" value="InterPro"/>
</dbReference>
<gene>
    <name evidence="2" type="ORF">EI982_13160</name>
</gene>
<dbReference type="InterPro" id="IPR050553">
    <property type="entry name" value="Thioredoxin_ResA/DsbE_sf"/>
</dbReference>